<dbReference type="Proteomes" id="UP000253490">
    <property type="component" value="Unassembled WGS sequence"/>
</dbReference>
<dbReference type="PANTHER" id="PTHR39427:SF1">
    <property type="entry name" value="PTS SYSTEM GLUCITOL_SORBITOL-SPECIFIC EIIB COMPONENT"/>
    <property type="match status" value="1"/>
</dbReference>
<dbReference type="GO" id="GO:0008982">
    <property type="term" value="F:protein-N(PI)-phosphohistidine-sugar phosphotransferase activity"/>
    <property type="evidence" value="ECO:0007669"/>
    <property type="project" value="InterPro"/>
</dbReference>
<feature type="domain" description="Sorbitol phosphotransferase enzyme II C-terminal" evidence="2">
    <location>
        <begin position="22"/>
        <end position="72"/>
    </location>
</feature>
<comment type="caution">
    <text evidence="3">The sequence shown here is derived from an EMBL/GenBank/DDBJ whole genome shotgun (WGS) entry which is preliminary data.</text>
</comment>
<dbReference type="EMBL" id="QNRX01000007">
    <property type="protein sequence ID" value="RBP65354.1"/>
    <property type="molecule type" value="Genomic_DNA"/>
</dbReference>
<dbReference type="InterPro" id="IPR004702">
    <property type="entry name" value="PTS_sorb_EIIBC"/>
</dbReference>
<evidence type="ECO:0000313" key="4">
    <source>
        <dbReference type="Proteomes" id="UP000253490"/>
    </source>
</evidence>
<evidence type="ECO:0000256" key="1">
    <source>
        <dbReference type="SAM" id="MobiDB-lite"/>
    </source>
</evidence>
<gene>
    <name evidence="3" type="ORF">DES36_10794</name>
</gene>
<reference evidence="3 4" key="1">
    <citation type="submission" date="2018-06" db="EMBL/GenBank/DDBJ databases">
        <title>Genomic Encyclopedia of Type Strains, Phase IV (KMG-IV): sequencing the most valuable type-strain genomes for metagenomic binning, comparative biology and taxonomic classification.</title>
        <authorList>
            <person name="Goeker M."/>
        </authorList>
    </citation>
    <scope>NUCLEOTIDE SEQUENCE [LARGE SCALE GENOMIC DNA]</scope>
    <source>
        <strain evidence="3 4">DSM 22112</strain>
    </source>
</reference>
<evidence type="ECO:0000259" key="2">
    <source>
        <dbReference type="Pfam" id="PF07663"/>
    </source>
</evidence>
<dbReference type="RefSeq" id="WP_278278698.1">
    <property type="nucleotide sequence ID" value="NZ_CALNCS010000073.1"/>
</dbReference>
<dbReference type="GO" id="GO:0005886">
    <property type="term" value="C:plasma membrane"/>
    <property type="evidence" value="ECO:0007669"/>
    <property type="project" value="TreeGrafter"/>
</dbReference>
<keyword evidence="3" id="KW-0808">Transferase</keyword>
<dbReference type="AlphaFoldDB" id="A0A366I9Y6"/>
<sequence>MSLADGDTVITETASAPKEEAKVAPKSNPVGLSLGDAEPETVEIGVPAILFSRVITGPASVVIAYFASFGLF</sequence>
<organism evidence="3 4">
    <name type="scientific">Alkalibaculum bacchi</name>
    <dbReference type="NCBI Taxonomy" id="645887"/>
    <lineage>
        <taxon>Bacteria</taxon>
        <taxon>Bacillati</taxon>
        <taxon>Bacillota</taxon>
        <taxon>Clostridia</taxon>
        <taxon>Eubacteriales</taxon>
        <taxon>Eubacteriaceae</taxon>
        <taxon>Alkalibaculum</taxon>
    </lineage>
</organism>
<dbReference type="GO" id="GO:0009401">
    <property type="term" value="P:phosphoenolpyruvate-dependent sugar phosphotransferase system"/>
    <property type="evidence" value="ECO:0007669"/>
    <property type="project" value="InterPro"/>
</dbReference>
<dbReference type="Pfam" id="PF07663">
    <property type="entry name" value="EIIBC-GUT_C"/>
    <property type="match status" value="1"/>
</dbReference>
<evidence type="ECO:0000313" key="3">
    <source>
        <dbReference type="EMBL" id="RBP65354.1"/>
    </source>
</evidence>
<feature type="region of interest" description="Disordered" evidence="1">
    <location>
        <begin position="1"/>
        <end position="34"/>
    </location>
</feature>
<keyword evidence="4" id="KW-1185">Reference proteome</keyword>
<proteinExistence type="predicted"/>
<dbReference type="PANTHER" id="PTHR39427">
    <property type="match status" value="1"/>
</dbReference>
<dbReference type="InterPro" id="IPR011638">
    <property type="entry name" value="PTS_EIIBC_GUT_C"/>
</dbReference>
<name>A0A366I9Y6_9FIRM</name>
<accession>A0A366I9Y6</accession>
<protein>
    <submittedName>
        <fullName evidence="3">Sorbitol phosphotransferase enzyme II component</fullName>
    </submittedName>
</protein>